<evidence type="ECO:0000313" key="2">
    <source>
        <dbReference type="EMBL" id="MCI90458.1"/>
    </source>
</evidence>
<feature type="compositionally biased region" description="Acidic residues" evidence="1">
    <location>
        <begin position="31"/>
        <end position="45"/>
    </location>
</feature>
<keyword evidence="3" id="KW-1185">Reference proteome</keyword>
<evidence type="ECO:0000313" key="3">
    <source>
        <dbReference type="Proteomes" id="UP000265520"/>
    </source>
</evidence>
<proteinExistence type="predicted"/>
<evidence type="ECO:0000256" key="1">
    <source>
        <dbReference type="SAM" id="MobiDB-lite"/>
    </source>
</evidence>
<feature type="non-terminal residue" evidence="2">
    <location>
        <position position="1"/>
    </location>
</feature>
<comment type="caution">
    <text evidence="2">The sequence shown here is derived from an EMBL/GenBank/DDBJ whole genome shotgun (WGS) entry which is preliminary data.</text>
</comment>
<feature type="compositionally biased region" description="Acidic residues" evidence="1">
    <location>
        <begin position="52"/>
        <end position="61"/>
    </location>
</feature>
<dbReference type="AlphaFoldDB" id="A0A392VPX9"/>
<feature type="non-terminal residue" evidence="2">
    <location>
        <position position="70"/>
    </location>
</feature>
<sequence length="70" mass="7652">KELDVKKLQFERMIHALKLEETAVEAANAEVGEDQDDDAENDTAGDDYVVADSEDEDEDSDTSGSASVQF</sequence>
<dbReference type="EMBL" id="LXQA011245186">
    <property type="protein sequence ID" value="MCI90458.1"/>
    <property type="molecule type" value="Genomic_DNA"/>
</dbReference>
<name>A0A392VPX9_9FABA</name>
<protein>
    <submittedName>
        <fullName evidence="2">Uncharacterized protein</fullName>
    </submittedName>
</protein>
<reference evidence="2 3" key="1">
    <citation type="journal article" date="2018" name="Front. Plant Sci.">
        <title>Red Clover (Trifolium pratense) and Zigzag Clover (T. medium) - A Picture of Genomic Similarities and Differences.</title>
        <authorList>
            <person name="Dluhosova J."/>
            <person name="Istvanek J."/>
            <person name="Nedelnik J."/>
            <person name="Repkova J."/>
        </authorList>
    </citation>
    <scope>NUCLEOTIDE SEQUENCE [LARGE SCALE GENOMIC DNA]</scope>
    <source>
        <strain evidence="3">cv. 10/8</strain>
        <tissue evidence="2">Leaf</tissue>
    </source>
</reference>
<accession>A0A392VPX9</accession>
<organism evidence="2 3">
    <name type="scientific">Trifolium medium</name>
    <dbReference type="NCBI Taxonomy" id="97028"/>
    <lineage>
        <taxon>Eukaryota</taxon>
        <taxon>Viridiplantae</taxon>
        <taxon>Streptophyta</taxon>
        <taxon>Embryophyta</taxon>
        <taxon>Tracheophyta</taxon>
        <taxon>Spermatophyta</taxon>
        <taxon>Magnoliopsida</taxon>
        <taxon>eudicotyledons</taxon>
        <taxon>Gunneridae</taxon>
        <taxon>Pentapetalae</taxon>
        <taxon>rosids</taxon>
        <taxon>fabids</taxon>
        <taxon>Fabales</taxon>
        <taxon>Fabaceae</taxon>
        <taxon>Papilionoideae</taxon>
        <taxon>50 kb inversion clade</taxon>
        <taxon>NPAAA clade</taxon>
        <taxon>Hologalegina</taxon>
        <taxon>IRL clade</taxon>
        <taxon>Trifolieae</taxon>
        <taxon>Trifolium</taxon>
    </lineage>
</organism>
<dbReference type="Proteomes" id="UP000265520">
    <property type="component" value="Unassembled WGS sequence"/>
</dbReference>
<feature type="region of interest" description="Disordered" evidence="1">
    <location>
        <begin position="26"/>
        <end position="70"/>
    </location>
</feature>